<dbReference type="KEGG" id="mlj:MLAC_02470"/>
<reference evidence="2 3" key="1">
    <citation type="journal article" date="2019" name="Emerg. Microbes Infect.">
        <title>Comprehensive subspecies identification of 175 nontuberculous mycobacteria species based on 7547 genomic profiles.</title>
        <authorList>
            <person name="Matsumoto Y."/>
            <person name="Kinjo T."/>
            <person name="Motooka D."/>
            <person name="Nabeya D."/>
            <person name="Jung N."/>
            <person name="Uechi K."/>
            <person name="Horii T."/>
            <person name="Iida T."/>
            <person name="Fujita J."/>
            <person name="Nakamura S."/>
        </authorList>
    </citation>
    <scope>NUCLEOTIDE SEQUENCE [LARGE SCALE GENOMIC DNA]</scope>
    <source>
        <strain evidence="2 3">JCM 15657</strain>
    </source>
</reference>
<keyword evidence="2" id="KW-0449">Lipoprotein</keyword>
<evidence type="ECO:0000313" key="2">
    <source>
        <dbReference type="EMBL" id="BBX94953.1"/>
    </source>
</evidence>
<evidence type="ECO:0000313" key="3">
    <source>
        <dbReference type="Proteomes" id="UP000466396"/>
    </source>
</evidence>
<proteinExistence type="predicted"/>
<keyword evidence="1" id="KW-1133">Transmembrane helix</keyword>
<organism evidence="2 3">
    <name type="scientific">Mycobacterium lacus</name>
    <dbReference type="NCBI Taxonomy" id="169765"/>
    <lineage>
        <taxon>Bacteria</taxon>
        <taxon>Bacillati</taxon>
        <taxon>Actinomycetota</taxon>
        <taxon>Actinomycetes</taxon>
        <taxon>Mycobacteriales</taxon>
        <taxon>Mycobacteriaceae</taxon>
        <taxon>Mycobacterium</taxon>
    </lineage>
</organism>
<dbReference type="EMBL" id="AP022581">
    <property type="protein sequence ID" value="BBX94953.1"/>
    <property type="molecule type" value="Genomic_DNA"/>
</dbReference>
<dbReference type="Proteomes" id="UP000466396">
    <property type="component" value="Chromosome"/>
</dbReference>
<keyword evidence="1" id="KW-0812">Transmembrane</keyword>
<accession>A0A7I7NF46</accession>
<gene>
    <name evidence="2" type="primary">lpqS</name>
    <name evidence="2" type="ORF">MLAC_02470</name>
</gene>
<sequence>MSGVKGRHVDWMRSPMITLALAWVGVAIFAQCWLPQPHAHTVHPDHPLVTSLGAEFAVSSDHAHLSDNSTPACPEQFATAVLPRPVDPLFASFTVAVAAGLVGVLTYLVVPAGRGPPAGVVVARPGQHLLTRFCLARR</sequence>
<feature type="transmembrane region" description="Helical" evidence="1">
    <location>
        <begin position="89"/>
        <end position="110"/>
    </location>
</feature>
<evidence type="ECO:0000256" key="1">
    <source>
        <dbReference type="SAM" id="Phobius"/>
    </source>
</evidence>
<keyword evidence="3" id="KW-1185">Reference proteome</keyword>
<dbReference type="AlphaFoldDB" id="A0A7I7NF46"/>
<protein>
    <submittedName>
        <fullName evidence="2">Lipoprotein LpqS</fullName>
    </submittedName>
</protein>
<dbReference type="InterPro" id="IPR058714">
    <property type="entry name" value="LpqS"/>
</dbReference>
<dbReference type="Pfam" id="PF26327">
    <property type="entry name" value="LpqS"/>
    <property type="match status" value="1"/>
</dbReference>
<name>A0A7I7NF46_9MYCO</name>
<keyword evidence="1" id="KW-0472">Membrane</keyword>